<dbReference type="AlphaFoldDB" id="A0A3G3ILQ8"/>
<evidence type="ECO:0000313" key="2">
    <source>
        <dbReference type="EMBL" id="CAB5495560.1"/>
    </source>
</evidence>
<reference evidence="2 4" key="2">
    <citation type="submission" date="2020-05" db="EMBL/GenBank/DDBJ databases">
        <authorList>
            <person name="Petersen J."/>
            <person name="Sayavedra L."/>
        </authorList>
    </citation>
    <scope>NUCLEOTIDE SEQUENCE [LARGE SCALE GENOMIC DNA]</scope>
    <source>
        <strain evidence="2">B thermophilus SOXS</strain>
    </source>
</reference>
<dbReference type="Proteomes" id="UP000278334">
    <property type="component" value="Chromosome"/>
</dbReference>
<dbReference type="Proteomes" id="UP000643672">
    <property type="component" value="Unassembled WGS sequence"/>
</dbReference>
<evidence type="ECO:0000313" key="1">
    <source>
        <dbReference type="EMBL" id="AYQ56787.1"/>
    </source>
</evidence>
<reference evidence="1 3" key="1">
    <citation type="submission" date="2017-11" db="EMBL/GenBank/DDBJ databases">
        <title>Genome sequence of the bacterial symbiont EPR9N from a vent mussel Bathymodiolus thermophilus.</title>
        <authorList>
            <person name="Won Y.-J."/>
        </authorList>
    </citation>
    <scope>NUCLEOTIDE SEQUENCE [LARGE SCALE GENOMIC DNA]</scope>
    <source>
        <strain evidence="1 3">EPR9N</strain>
    </source>
</reference>
<sequence>MLVNMLFTCLDTKALKRKSVEKDNASYFSISYTSKPSIKGLENS</sequence>
<gene>
    <name evidence="1" type="ORF">MS2017_1080</name>
    <name evidence="2" type="ORF">THERMOS_312</name>
</gene>
<protein>
    <submittedName>
        <fullName evidence="1">Uncharacterized protein</fullName>
    </submittedName>
</protein>
<proteinExistence type="predicted"/>
<dbReference type="EMBL" id="CP024634">
    <property type="protein sequence ID" value="AYQ56787.1"/>
    <property type="molecule type" value="Genomic_DNA"/>
</dbReference>
<evidence type="ECO:0000313" key="4">
    <source>
        <dbReference type="Proteomes" id="UP000643672"/>
    </source>
</evidence>
<evidence type="ECO:0000313" key="3">
    <source>
        <dbReference type="Proteomes" id="UP000278334"/>
    </source>
</evidence>
<organism evidence="1 3">
    <name type="scientific">Bathymodiolus thermophilus thioautotrophic gill symbiont</name>
    <dbReference type="NCBI Taxonomy" id="2360"/>
    <lineage>
        <taxon>Bacteria</taxon>
        <taxon>Pseudomonadati</taxon>
        <taxon>Pseudomonadota</taxon>
        <taxon>Gammaproteobacteria</taxon>
        <taxon>sulfur-oxidizing symbionts</taxon>
    </lineage>
</organism>
<name>A0A3G3ILQ8_9GAMM</name>
<keyword evidence="4" id="KW-1185">Reference proteome</keyword>
<dbReference type="KEGG" id="bthg:MS2017_1080"/>
<dbReference type="EMBL" id="CAESAQ020000021">
    <property type="protein sequence ID" value="CAB5495560.1"/>
    <property type="molecule type" value="Genomic_DNA"/>
</dbReference>
<accession>A0A3G3ILQ8</accession>